<evidence type="ECO:0000313" key="3">
    <source>
        <dbReference type="EMBL" id="KAK5578479.1"/>
    </source>
</evidence>
<keyword evidence="4" id="KW-1185">Reference proteome</keyword>
<protein>
    <submittedName>
        <fullName evidence="3">Uncharacterized protein</fullName>
    </submittedName>
</protein>
<evidence type="ECO:0000313" key="4">
    <source>
        <dbReference type="Proteomes" id="UP001344447"/>
    </source>
</evidence>
<gene>
    <name evidence="3" type="ORF">RB653_008150</name>
</gene>
<dbReference type="EMBL" id="JAVFKY010000003">
    <property type="protein sequence ID" value="KAK5578479.1"/>
    <property type="molecule type" value="Genomic_DNA"/>
</dbReference>
<reference evidence="3 4" key="1">
    <citation type="submission" date="2023-11" db="EMBL/GenBank/DDBJ databases">
        <title>Dfirmibasis_genome.</title>
        <authorList>
            <person name="Edelbroek B."/>
            <person name="Kjellin J."/>
            <person name="Jerlstrom-Hultqvist J."/>
            <person name="Soderbom F."/>
        </authorList>
    </citation>
    <scope>NUCLEOTIDE SEQUENCE [LARGE SCALE GENOMIC DNA]</scope>
    <source>
        <strain evidence="3 4">TNS-C-14</strain>
    </source>
</reference>
<proteinExistence type="predicted"/>
<feature type="chain" id="PRO_5042841784" evidence="2">
    <location>
        <begin position="20"/>
        <end position="264"/>
    </location>
</feature>
<evidence type="ECO:0000256" key="1">
    <source>
        <dbReference type="SAM" id="MobiDB-lite"/>
    </source>
</evidence>
<feature type="signal peptide" evidence="2">
    <location>
        <begin position="1"/>
        <end position="19"/>
    </location>
</feature>
<keyword evidence="2" id="KW-0732">Signal</keyword>
<feature type="compositionally biased region" description="Low complexity" evidence="1">
    <location>
        <begin position="244"/>
        <end position="257"/>
    </location>
</feature>
<organism evidence="3 4">
    <name type="scientific">Dictyostelium firmibasis</name>
    <dbReference type="NCBI Taxonomy" id="79012"/>
    <lineage>
        <taxon>Eukaryota</taxon>
        <taxon>Amoebozoa</taxon>
        <taxon>Evosea</taxon>
        <taxon>Eumycetozoa</taxon>
        <taxon>Dictyostelia</taxon>
        <taxon>Dictyosteliales</taxon>
        <taxon>Dictyosteliaceae</taxon>
        <taxon>Dictyostelium</taxon>
    </lineage>
</organism>
<name>A0AAN7YP29_9MYCE</name>
<sequence>MKLLLFLFIILITSNKIKSFDIDSIDPSHWESDEGYEHHKCWGKNFGYYTEFALTAYNTYFPTPYGIIPVSFFEGGLISADFKSQQMYVHFGIVGNNVTTWGKYWGYGSNSTEYVLINGTCTANKLSYPFPPSVPKFKKVGETKIGQVDVDVVIMKHQEKYTNYTRQCTLIQKGTCIPMSNNVGNVDKTNKGFTMMNFYKYEPKARKDKFDLPSECWDVQPSDLTPSFRLNKNNIVESDLGYQEEQSSNSKQPSPKSIPFHHLF</sequence>
<dbReference type="Pfam" id="PF25544">
    <property type="entry name" value="Ependymin_amoebozoa"/>
    <property type="match status" value="1"/>
</dbReference>
<accession>A0AAN7YP29</accession>
<dbReference type="PANTHER" id="PTHR31648:SF4">
    <property type="entry name" value="CARBOHYDRATE BINDING DOMAIN-CONTAINING PROTEIN"/>
    <property type="match status" value="1"/>
</dbReference>
<evidence type="ECO:0000256" key="2">
    <source>
        <dbReference type="SAM" id="SignalP"/>
    </source>
</evidence>
<dbReference type="Proteomes" id="UP001344447">
    <property type="component" value="Unassembled WGS sequence"/>
</dbReference>
<comment type="caution">
    <text evidence="3">The sequence shown here is derived from an EMBL/GenBank/DDBJ whole genome shotgun (WGS) entry which is preliminary data.</text>
</comment>
<dbReference type="PANTHER" id="PTHR31648">
    <property type="entry name" value="TRANSMEMBRANE PROTEIN-RELATED"/>
    <property type="match status" value="1"/>
</dbReference>
<dbReference type="InterPro" id="IPR040310">
    <property type="entry name" value="DDB_G0292248"/>
</dbReference>
<dbReference type="AlphaFoldDB" id="A0AAN7YP29"/>
<feature type="region of interest" description="Disordered" evidence="1">
    <location>
        <begin position="241"/>
        <end position="264"/>
    </location>
</feature>